<dbReference type="GO" id="GO:0030170">
    <property type="term" value="F:pyridoxal phosphate binding"/>
    <property type="evidence" value="ECO:0007669"/>
    <property type="project" value="InterPro"/>
</dbReference>
<evidence type="ECO:0000256" key="3">
    <source>
        <dbReference type="SAM" id="MobiDB-lite"/>
    </source>
</evidence>
<gene>
    <name evidence="6" type="ORF">EKO23_22450</name>
</gene>
<dbReference type="InterPro" id="IPR002575">
    <property type="entry name" value="Aminoglycoside_PTrfase"/>
</dbReference>
<dbReference type="SUPFAM" id="SSF56112">
    <property type="entry name" value="Protein kinase-like (PK-like)"/>
    <property type="match status" value="1"/>
</dbReference>
<dbReference type="Gene3D" id="3.90.1150.10">
    <property type="entry name" value="Aspartate Aminotransferase, domain 1"/>
    <property type="match status" value="1"/>
</dbReference>
<keyword evidence="6" id="KW-0808">Transferase</keyword>
<dbReference type="OrthoDB" id="4510254at2"/>
<evidence type="ECO:0000256" key="2">
    <source>
        <dbReference type="ARBA" id="ARBA00022898"/>
    </source>
</evidence>
<accession>A0A4Q4Z5E4</accession>
<protein>
    <submittedName>
        <fullName evidence="6">Aminotransferase</fullName>
    </submittedName>
</protein>
<comment type="caution">
    <text evidence="6">The sequence shown here is derived from an EMBL/GenBank/DDBJ whole genome shotgun (WGS) entry which is preliminary data.</text>
</comment>
<evidence type="ECO:0000256" key="1">
    <source>
        <dbReference type="ARBA" id="ARBA00008954"/>
    </source>
</evidence>
<keyword evidence="7" id="KW-1185">Reference proteome</keyword>
<evidence type="ECO:0000259" key="4">
    <source>
        <dbReference type="Pfam" id="PF01551"/>
    </source>
</evidence>
<dbReference type="PANTHER" id="PTHR45688:SF13">
    <property type="entry name" value="ALANINE--GLYOXYLATE AMINOTRANSFERASE 2-LIKE"/>
    <property type="match status" value="1"/>
</dbReference>
<dbReference type="PANTHER" id="PTHR45688">
    <property type="match status" value="1"/>
</dbReference>
<evidence type="ECO:0000313" key="6">
    <source>
        <dbReference type="EMBL" id="RYP82124.1"/>
    </source>
</evidence>
<feature type="domain" description="Aminoglycoside phosphotransferase" evidence="5">
    <location>
        <begin position="68"/>
        <end position="300"/>
    </location>
</feature>
<dbReference type="InterPro" id="IPR011009">
    <property type="entry name" value="Kinase-like_dom_sf"/>
</dbReference>
<dbReference type="Proteomes" id="UP000295198">
    <property type="component" value="Unassembled WGS sequence"/>
</dbReference>
<comment type="similarity">
    <text evidence="1">Belongs to the class-III pyridoxal-phosphate-dependent aminotransferase family.</text>
</comment>
<feature type="domain" description="M23ase beta-sheet core" evidence="4">
    <location>
        <begin position="465"/>
        <end position="547"/>
    </location>
</feature>
<proteinExistence type="inferred from homology"/>
<dbReference type="PROSITE" id="PS00600">
    <property type="entry name" value="AA_TRANSFER_CLASS_3"/>
    <property type="match status" value="1"/>
</dbReference>
<reference evidence="6 7" key="1">
    <citation type="submission" date="2019-01" db="EMBL/GenBank/DDBJ databases">
        <title>Nocardioides guangzhouensis sp. nov., an actinobacterium isolated from soil.</title>
        <authorList>
            <person name="Fu Y."/>
            <person name="Cai Y."/>
            <person name="Lin Z."/>
            <person name="Chen P."/>
        </authorList>
    </citation>
    <scope>NUCLEOTIDE SEQUENCE [LARGE SCALE GENOMIC DNA]</scope>
    <source>
        <strain evidence="6 7">130</strain>
    </source>
</reference>
<dbReference type="Gene3D" id="3.90.1200.10">
    <property type="match status" value="1"/>
</dbReference>
<dbReference type="SUPFAM" id="SSF53383">
    <property type="entry name" value="PLP-dependent transferases"/>
    <property type="match status" value="1"/>
</dbReference>
<dbReference type="InterPro" id="IPR015424">
    <property type="entry name" value="PyrdxlP-dep_Trfase"/>
</dbReference>
<dbReference type="InterPro" id="IPR016047">
    <property type="entry name" value="M23ase_b-sheet_dom"/>
</dbReference>
<dbReference type="CDD" id="cd12797">
    <property type="entry name" value="M23_peptidase"/>
    <property type="match status" value="1"/>
</dbReference>
<dbReference type="SUPFAM" id="SSF51261">
    <property type="entry name" value="Duplicated hybrid motif"/>
    <property type="match status" value="1"/>
</dbReference>
<dbReference type="AlphaFoldDB" id="A0A4Q4Z5E4"/>
<name>A0A4Q4Z5E4_9ACTN</name>
<keyword evidence="2" id="KW-0663">Pyridoxal phosphate</keyword>
<dbReference type="Pfam" id="PF01551">
    <property type="entry name" value="Peptidase_M23"/>
    <property type="match status" value="1"/>
</dbReference>
<dbReference type="NCBIfam" id="NF004800">
    <property type="entry name" value="PRK06149.1"/>
    <property type="match status" value="1"/>
</dbReference>
<dbReference type="EMBL" id="SDKM01000053">
    <property type="protein sequence ID" value="RYP82124.1"/>
    <property type="molecule type" value="Genomic_DNA"/>
</dbReference>
<dbReference type="InterPro" id="IPR005814">
    <property type="entry name" value="Aminotrans_3"/>
</dbReference>
<feature type="region of interest" description="Disordered" evidence="3">
    <location>
        <begin position="1"/>
        <end position="27"/>
    </location>
</feature>
<dbReference type="GO" id="GO:0008483">
    <property type="term" value="F:transaminase activity"/>
    <property type="evidence" value="ECO:0007669"/>
    <property type="project" value="UniProtKB-KW"/>
</dbReference>
<dbReference type="InterPro" id="IPR049704">
    <property type="entry name" value="Aminotrans_3_PPA_site"/>
</dbReference>
<evidence type="ECO:0000259" key="5">
    <source>
        <dbReference type="Pfam" id="PF01636"/>
    </source>
</evidence>
<keyword evidence="6" id="KW-0032">Aminotransferase</keyword>
<sequence>MAPHDLCQQRGGRPRHHPKQGRWAARPRRYRRGVSAPFWGETPPATRVSPDEAVALARDVFGVDGVAEPLGSNQETNLRVRGTDGSTYVLKVANPAFGADVLDLQNRAMRHVQRAGTGLAVPLPVPALDGSDLVSVPIRGIDHHVRLLTFVAGEMFSDADYLGADVLGRFGALTARLSAALATFDHPAADRVLQYDSRHAARVVDRLAGSVADPLRRADAVDLSDRAWSALTPLVPDLRVQVVHADMADYNVVATRDAAGRLTPSGVIDFGDVVRSWLVADLATAITSLLVRERRSPLLDACAVVVGFHSVTPLTEPEIAAVWPLVAARASVLATSVEDILAADPDNDYAREEQPLDWLILDRAAAVPFPLAEVALRQAVGLDAGATAARVAAWRPARPVVDVPADAPRIDLSVTTTLLPAATWTDPAATRTAIEAASADGYGVAGGGARLPSVLCDAAEESASVHLGIDAFAPSGSEVRAPADGSVSEVRDDGVVLRSGDVDVLLAGIRPSVAVGAPVAAGDVVGRVGAPTTTGPLPPHVHAQVTPAGLAARGPVEPSVATAWRALSPDASSLVGATAPDVPTESAEELIARRDAVVARVQEHYFAHPPRIERGWRHHLLDTSGMAYLDMVNNVAVVGHSHPRVTAAASRQLGLLNTNSRFSYDGMVTYAERIVELLPEPLDTVFFVNSGSEAVDLALRIVRSVTGRKDTICLAGGYHGWSTATDEISTTLNDNPHSRGTRPPWVHLAPMPNLFRGEHRGADAADRYADAVRSIVAQIPGGPAAFVAEPLSGNAGGVEIPPGYLPQVYESVRAAGGLVVSDEVQVGYGRTGGDFWGFQMHGVVPDVVTMAKAAGNGHPIGFVVTRREIAEQFSSQGSFFSSVGGSPVSSAVGVAVLDVLRDEGLQENAARIGAHLSTRLEALRERHSLIGCIHGRGLYQGVELVRDPETLEPATEEATAICERLRELGVIEHATGDYSNVLKVKPPLCITRDSADFFVDRLDEVLSAGW</sequence>
<feature type="compositionally biased region" description="Basic residues" evidence="3">
    <location>
        <begin position="12"/>
        <end position="27"/>
    </location>
</feature>
<dbReference type="Gene3D" id="3.40.640.10">
    <property type="entry name" value="Type I PLP-dependent aspartate aminotransferase-like (Major domain)"/>
    <property type="match status" value="1"/>
</dbReference>
<evidence type="ECO:0000313" key="7">
    <source>
        <dbReference type="Proteomes" id="UP000295198"/>
    </source>
</evidence>
<dbReference type="InterPro" id="IPR011055">
    <property type="entry name" value="Dup_hybrid_motif"/>
</dbReference>
<dbReference type="InterPro" id="IPR015422">
    <property type="entry name" value="PyrdxlP-dep_Trfase_small"/>
</dbReference>
<dbReference type="Gene3D" id="2.70.70.10">
    <property type="entry name" value="Glucose Permease (Domain IIA)"/>
    <property type="match status" value="1"/>
</dbReference>
<dbReference type="Pfam" id="PF01636">
    <property type="entry name" value="APH"/>
    <property type="match status" value="1"/>
</dbReference>
<dbReference type="CDD" id="cd00610">
    <property type="entry name" value="OAT_like"/>
    <property type="match status" value="1"/>
</dbReference>
<dbReference type="InterPro" id="IPR015421">
    <property type="entry name" value="PyrdxlP-dep_Trfase_major"/>
</dbReference>
<dbReference type="Pfam" id="PF00202">
    <property type="entry name" value="Aminotran_3"/>
    <property type="match status" value="1"/>
</dbReference>
<organism evidence="6 7">
    <name type="scientific">Nocardioides guangzhouensis</name>
    <dbReference type="NCBI Taxonomy" id="2497878"/>
    <lineage>
        <taxon>Bacteria</taxon>
        <taxon>Bacillati</taxon>
        <taxon>Actinomycetota</taxon>
        <taxon>Actinomycetes</taxon>
        <taxon>Propionibacteriales</taxon>
        <taxon>Nocardioidaceae</taxon>
        <taxon>Nocardioides</taxon>
    </lineage>
</organism>